<accession>A0A2P2PWP9</accession>
<protein>
    <submittedName>
        <fullName evidence="1">Uncharacterized protein</fullName>
    </submittedName>
</protein>
<evidence type="ECO:0000313" key="1">
    <source>
        <dbReference type="EMBL" id="MBX59069.1"/>
    </source>
</evidence>
<dbReference type="EMBL" id="GGEC01078585">
    <property type="protein sequence ID" value="MBX59069.1"/>
    <property type="molecule type" value="Transcribed_RNA"/>
</dbReference>
<name>A0A2P2PWP9_RHIMU</name>
<proteinExistence type="predicted"/>
<sequence>MNENSPIFSLNLKPKYMHATKLSETSAAKEVKEKCRS</sequence>
<dbReference type="AlphaFoldDB" id="A0A2P2PWP9"/>
<reference evidence="1" key="1">
    <citation type="submission" date="2018-02" db="EMBL/GenBank/DDBJ databases">
        <title>Rhizophora mucronata_Transcriptome.</title>
        <authorList>
            <person name="Meera S.P."/>
            <person name="Sreeshan A."/>
            <person name="Augustine A."/>
        </authorList>
    </citation>
    <scope>NUCLEOTIDE SEQUENCE</scope>
    <source>
        <tissue evidence="1">Leaf</tissue>
    </source>
</reference>
<organism evidence="1">
    <name type="scientific">Rhizophora mucronata</name>
    <name type="common">Asiatic mangrove</name>
    <dbReference type="NCBI Taxonomy" id="61149"/>
    <lineage>
        <taxon>Eukaryota</taxon>
        <taxon>Viridiplantae</taxon>
        <taxon>Streptophyta</taxon>
        <taxon>Embryophyta</taxon>
        <taxon>Tracheophyta</taxon>
        <taxon>Spermatophyta</taxon>
        <taxon>Magnoliopsida</taxon>
        <taxon>eudicotyledons</taxon>
        <taxon>Gunneridae</taxon>
        <taxon>Pentapetalae</taxon>
        <taxon>rosids</taxon>
        <taxon>fabids</taxon>
        <taxon>Malpighiales</taxon>
        <taxon>Rhizophoraceae</taxon>
        <taxon>Rhizophora</taxon>
    </lineage>
</organism>